<dbReference type="Proteomes" id="UP000184389">
    <property type="component" value="Unassembled WGS sequence"/>
</dbReference>
<dbReference type="RefSeq" id="WP_072743011.1">
    <property type="nucleotide sequence ID" value="NZ_FQXR01000003.1"/>
</dbReference>
<keyword evidence="1" id="KW-0472">Membrane</keyword>
<feature type="transmembrane region" description="Helical" evidence="1">
    <location>
        <begin position="12"/>
        <end position="31"/>
    </location>
</feature>
<protein>
    <recommendedName>
        <fullName evidence="4">PilX N-terminal</fullName>
    </recommendedName>
</protein>
<evidence type="ECO:0008006" key="4">
    <source>
        <dbReference type="Google" id="ProtNLM"/>
    </source>
</evidence>
<evidence type="ECO:0000313" key="3">
    <source>
        <dbReference type="Proteomes" id="UP000184389"/>
    </source>
</evidence>
<organism evidence="2 3">
    <name type="scientific">Sporanaerobacter acetigenes DSM 13106</name>
    <dbReference type="NCBI Taxonomy" id="1123281"/>
    <lineage>
        <taxon>Bacteria</taxon>
        <taxon>Bacillati</taxon>
        <taxon>Bacillota</taxon>
        <taxon>Tissierellia</taxon>
        <taxon>Tissierellales</taxon>
        <taxon>Sporanaerobacteraceae</taxon>
        <taxon>Sporanaerobacter</taxon>
    </lineage>
</organism>
<name>A0A1M5TW66_9FIRM</name>
<dbReference type="OrthoDB" id="36432at2"/>
<sequence length="533" mass="61446">MKKHYKNEKGIVLPIVVIVFSIMLILGFSLMNTTDSETKINKRDEESKRALQYAEAGYNAYLWHLNDDVNFYSIEPEKLDKDTRKLVNGEAIKFKGGFYKVKVEKPSDTDRYVKITSTGWTKSNLSNKRTIVAKIRKKQFVHQVYVSENDGSNIWWTSGDECHGPYHTNGVLRVQKTPKFYDTVTYSGGIDDQVRTSNKEHVYLAGEPKKVEKLGFPKNNEDLKKWAEKDNMVFNGRTCIYLDGDNVKIRNGNSKEIKSYSISQNIKNCVIYVEGNQKNEYRNFYDKFDLNAANVFVSGTLNGKLTIAAENNIYITAIDPTIWDMPEYFTDKGIEYYGTKFNGKKDGTGTGSEEMSALDSEKNIYTRYALKKNGGDGKDMLGLVANNDVMIMHYGWFKYKNENDLDDESYQYDWVKEHYLFWYRWVKVPKKIDVAPKDIIIDSAIFAVNGGFGFEDYDIGGSKGHIVLWGNITQNKRKEVGTFNSNNGENITGYKKKYAHDPRMFYDYPPHILEPTNVGWEVIEWKEIDAHLH</sequence>
<keyword evidence="1" id="KW-0812">Transmembrane</keyword>
<dbReference type="AlphaFoldDB" id="A0A1M5TW66"/>
<proteinExistence type="predicted"/>
<dbReference type="EMBL" id="FQXR01000003">
    <property type="protein sequence ID" value="SHH55075.1"/>
    <property type="molecule type" value="Genomic_DNA"/>
</dbReference>
<evidence type="ECO:0000313" key="2">
    <source>
        <dbReference type="EMBL" id="SHH55075.1"/>
    </source>
</evidence>
<accession>A0A1M5TW66</accession>
<evidence type="ECO:0000256" key="1">
    <source>
        <dbReference type="SAM" id="Phobius"/>
    </source>
</evidence>
<dbReference type="STRING" id="1123281.SAMN02745180_00450"/>
<gene>
    <name evidence="2" type="ORF">SAMN02745180_00450</name>
</gene>
<keyword evidence="1" id="KW-1133">Transmembrane helix</keyword>
<keyword evidence="3" id="KW-1185">Reference proteome</keyword>
<reference evidence="2 3" key="1">
    <citation type="submission" date="2016-11" db="EMBL/GenBank/DDBJ databases">
        <authorList>
            <person name="Jaros S."/>
            <person name="Januszkiewicz K."/>
            <person name="Wedrychowicz H."/>
        </authorList>
    </citation>
    <scope>NUCLEOTIDE SEQUENCE [LARGE SCALE GENOMIC DNA]</scope>
    <source>
        <strain evidence="2 3">DSM 13106</strain>
    </source>
</reference>